<evidence type="ECO:0000313" key="1">
    <source>
        <dbReference type="EMBL" id="QBZ72693.1"/>
    </source>
</evidence>
<reference evidence="1 2" key="1">
    <citation type="submission" date="2019-03" db="EMBL/GenBank/DDBJ databases">
        <authorList>
            <person name="Douthitt C."/>
            <person name="D'Elia T."/>
            <person name="Bockoras C."/>
            <person name="Boss C."/>
            <person name="Clemons M."/>
            <person name="Green W."/>
            <person name="Harel H."/>
            <person name="Larralde J."/>
            <person name="Lopez M."/>
            <person name="Magana D."/>
            <person name="Miguel M."/>
            <person name="Muschweck L."/>
            <person name="Olivos K."/>
            <person name="Racette D."/>
            <person name="Reynolds M."/>
            <person name="Ru Y."/>
            <person name="Santana M."/>
            <person name="Simon R."/>
            <person name="Smotrilla K."/>
            <person name="Sufficool B."/>
            <person name="Tamayo B."/>
            <person name="Tirado E."/>
            <person name="Vajanyi M."/>
            <person name="Weger M."/>
            <person name="Wehr A."/>
            <person name="Whitaker K."/>
            <person name="Garlena R.A."/>
            <person name="Russell D.A."/>
            <person name="Pope W.H."/>
            <person name="Jacobs-Sera D."/>
            <person name="Hatfull G.F."/>
        </authorList>
    </citation>
    <scope>NUCLEOTIDE SEQUENCE [LARGE SCALE GENOMIC DNA]</scope>
</reference>
<accession>A0A4D6E203</accession>
<dbReference type="EMBL" id="MK620899">
    <property type="protein sequence ID" value="QBZ72693.1"/>
    <property type="molecule type" value="Genomic_DNA"/>
</dbReference>
<protein>
    <submittedName>
        <fullName evidence="1">Uncharacterized protein</fullName>
    </submittedName>
</protein>
<keyword evidence="2" id="KW-1185">Reference proteome</keyword>
<dbReference type="GeneID" id="55012910"/>
<gene>
    <name evidence="1" type="primary">74</name>
    <name evidence="1" type="ORF">SEA_GODONK_74</name>
</gene>
<sequence>MSLSDRIQQNRKVVVGPTCATGRWVSNLNDADHESYSRAIQEIADGTLMRSDLYTACVDEGLTTSISSFYRHLKHLCGCPVTESK</sequence>
<organism evidence="1 2">
    <name type="scientific">Gordonia phage GodonK</name>
    <dbReference type="NCBI Taxonomy" id="2562192"/>
    <lineage>
        <taxon>Viruses</taxon>
        <taxon>Duplodnaviria</taxon>
        <taxon>Heunggongvirae</taxon>
        <taxon>Uroviricota</taxon>
        <taxon>Caudoviricetes</taxon>
        <taxon>Godonkavirus</taxon>
        <taxon>Godonkavirus godonK</taxon>
    </lineage>
</organism>
<proteinExistence type="predicted"/>
<name>A0A4D6E203_9CAUD</name>
<dbReference type="KEGG" id="vg:55012910"/>
<dbReference type="RefSeq" id="YP_009821458.1">
    <property type="nucleotide sequence ID" value="NC_048176.1"/>
</dbReference>
<evidence type="ECO:0000313" key="2">
    <source>
        <dbReference type="Proteomes" id="UP000297070"/>
    </source>
</evidence>
<dbReference type="Proteomes" id="UP000297070">
    <property type="component" value="Segment"/>
</dbReference>